<evidence type="ECO:0000313" key="2">
    <source>
        <dbReference type="EMBL" id="EEP78848.1"/>
    </source>
</evidence>
<dbReference type="InParanoid" id="C4JLI6"/>
<protein>
    <submittedName>
        <fullName evidence="2">Uncharacterized protein</fullName>
    </submittedName>
</protein>
<proteinExistence type="predicted"/>
<feature type="compositionally biased region" description="Polar residues" evidence="1">
    <location>
        <begin position="34"/>
        <end position="50"/>
    </location>
</feature>
<dbReference type="GeneID" id="8439557"/>
<sequence>MGGAGLSTLTGGLAYAGTAVGTACLATDKVMSKSGKQSQGCENNSGNTQHDGGVDEPGLKENTNMTDSRLVIWNLQKGDKKSKQQLESEAGGELRFRSQTKFGSMVDFYVVGTGGSV</sequence>
<dbReference type="HOGENOM" id="CLU_2086580_0_0_1"/>
<accession>C4JLI6</accession>
<dbReference type="KEGG" id="ure:UREG_03694"/>
<dbReference type="VEuPathDB" id="FungiDB:UREG_03694"/>
<dbReference type="Proteomes" id="UP000002058">
    <property type="component" value="Unassembled WGS sequence"/>
</dbReference>
<name>C4JLI6_UNCRE</name>
<feature type="region of interest" description="Disordered" evidence="1">
    <location>
        <begin position="34"/>
        <end position="65"/>
    </location>
</feature>
<evidence type="ECO:0000256" key="1">
    <source>
        <dbReference type="SAM" id="MobiDB-lite"/>
    </source>
</evidence>
<organism evidence="2 3">
    <name type="scientific">Uncinocarpus reesii (strain UAMH 1704)</name>
    <dbReference type="NCBI Taxonomy" id="336963"/>
    <lineage>
        <taxon>Eukaryota</taxon>
        <taxon>Fungi</taxon>
        <taxon>Dikarya</taxon>
        <taxon>Ascomycota</taxon>
        <taxon>Pezizomycotina</taxon>
        <taxon>Eurotiomycetes</taxon>
        <taxon>Eurotiomycetidae</taxon>
        <taxon>Onygenales</taxon>
        <taxon>Onygenaceae</taxon>
        <taxon>Uncinocarpus</taxon>
    </lineage>
</organism>
<gene>
    <name evidence="2" type="ORF">UREG_03694</name>
</gene>
<dbReference type="RefSeq" id="XP_002544177.1">
    <property type="nucleotide sequence ID" value="XM_002544131.1"/>
</dbReference>
<keyword evidence="3" id="KW-1185">Reference proteome</keyword>
<dbReference type="AlphaFoldDB" id="C4JLI6"/>
<evidence type="ECO:0000313" key="3">
    <source>
        <dbReference type="Proteomes" id="UP000002058"/>
    </source>
</evidence>
<reference evidence="3" key="1">
    <citation type="journal article" date="2009" name="Genome Res.">
        <title>Comparative genomic analyses of the human fungal pathogens Coccidioides and their relatives.</title>
        <authorList>
            <person name="Sharpton T.J."/>
            <person name="Stajich J.E."/>
            <person name="Rounsley S.D."/>
            <person name="Gardner M.J."/>
            <person name="Wortman J.R."/>
            <person name="Jordar V.S."/>
            <person name="Maiti R."/>
            <person name="Kodira C.D."/>
            <person name="Neafsey D.E."/>
            <person name="Zeng Q."/>
            <person name="Hung C.-Y."/>
            <person name="McMahan C."/>
            <person name="Muszewska A."/>
            <person name="Grynberg M."/>
            <person name="Mandel M.A."/>
            <person name="Kellner E.M."/>
            <person name="Barker B.M."/>
            <person name="Galgiani J.N."/>
            <person name="Orbach M.J."/>
            <person name="Kirkland T.N."/>
            <person name="Cole G.T."/>
            <person name="Henn M.R."/>
            <person name="Birren B.W."/>
            <person name="Taylor J.W."/>
        </authorList>
    </citation>
    <scope>NUCLEOTIDE SEQUENCE [LARGE SCALE GENOMIC DNA]</scope>
    <source>
        <strain evidence="3">UAMH 1704</strain>
    </source>
</reference>
<dbReference type="EMBL" id="CH476616">
    <property type="protein sequence ID" value="EEP78848.1"/>
    <property type="molecule type" value="Genomic_DNA"/>
</dbReference>